<organism evidence="2 3">
    <name type="scientific">Rufibacter tibetensis</name>
    <dbReference type="NCBI Taxonomy" id="512763"/>
    <lineage>
        <taxon>Bacteria</taxon>
        <taxon>Pseudomonadati</taxon>
        <taxon>Bacteroidota</taxon>
        <taxon>Cytophagia</taxon>
        <taxon>Cytophagales</taxon>
        <taxon>Hymenobacteraceae</taxon>
        <taxon>Rufibacter</taxon>
    </lineage>
</organism>
<proteinExistence type="predicted"/>
<geneLocation type="plasmid" evidence="2 3">
    <name>2</name>
</geneLocation>
<keyword evidence="1" id="KW-0812">Transmembrane</keyword>
<accession>A0A0P0D1Y5</accession>
<feature type="transmembrane region" description="Helical" evidence="1">
    <location>
        <begin position="43"/>
        <end position="62"/>
    </location>
</feature>
<dbReference type="EMBL" id="CP012645">
    <property type="protein sequence ID" value="ALJ01779.1"/>
    <property type="molecule type" value="Genomic_DNA"/>
</dbReference>
<dbReference type="KEGG" id="rti:DC20_22195"/>
<evidence type="ECO:0000256" key="1">
    <source>
        <dbReference type="SAM" id="Phobius"/>
    </source>
</evidence>
<sequence>MFDKAVVNTAIKYGVTGGIVSFAYILILALIGFENPYDNTSEYSSTLVFGSVFIFLAIKYFKKFHDSELGFGKAFKVGFVTVFFLAFTSAMLLCIYSFLAGEELIKEYIILSQKRMELTRQELTQMMGEVNYKNAYQRLNQLNAFTLAQISFVNRMVAGFFISIVLGVFFRK</sequence>
<evidence type="ECO:0000313" key="3">
    <source>
        <dbReference type="Proteomes" id="UP000061382"/>
    </source>
</evidence>
<dbReference type="PATRIC" id="fig|512763.3.peg.4896"/>
<dbReference type="AlphaFoldDB" id="A0A0P0D1Y5"/>
<reference evidence="2 3" key="1">
    <citation type="submission" date="2015-08" db="EMBL/GenBank/DDBJ databases">
        <title>Complete genome sequence of Rufibacter tibetensis strain 1351t, a radiation-resistant bacterium from tibet plateau.</title>
        <authorList>
            <person name="Dai J."/>
        </authorList>
    </citation>
    <scope>NUCLEOTIDE SEQUENCE [LARGE SCALE GENOMIC DNA]</scope>
    <source>
        <strain evidence="2 3">1351</strain>
        <plasmid evidence="2 3">2</plasmid>
    </source>
</reference>
<keyword evidence="1" id="KW-1133">Transmembrane helix</keyword>
<protein>
    <recommendedName>
        <fullName evidence="4">DUF4199 domain-containing protein</fullName>
    </recommendedName>
</protein>
<dbReference type="OrthoDB" id="850943at2"/>
<evidence type="ECO:0008006" key="4">
    <source>
        <dbReference type="Google" id="ProtNLM"/>
    </source>
</evidence>
<gene>
    <name evidence="2" type="ORF">DC20_22195</name>
</gene>
<feature type="transmembrane region" description="Helical" evidence="1">
    <location>
        <begin position="12"/>
        <end position="31"/>
    </location>
</feature>
<evidence type="ECO:0000313" key="2">
    <source>
        <dbReference type="EMBL" id="ALJ01779.1"/>
    </source>
</evidence>
<keyword evidence="1" id="KW-0472">Membrane</keyword>
<name>A0A0P0D1Y5_9BACT</name>
<dbReference type="InterPro" id="IPR025250">
    <property type="entry name" value="DUF4199"/>
</dbReference>
<dbReference type="Pfam" id="PF13858">
    <property type="entry name" value="DUF4199"/>
    <property type="match status" value="1"/>
</dbReference>
<feature type="transmembrane region" description="Helical" evidence="1">
    <location>
        <begin position="152"/>
        <end position="170"/>
    </location>
</feature>
<dbReference type="Proteomes" id="UP000061382">
    <property type="component" value="Plasmid 2"/>
</dbReference>
<feature type="transmembrane region" description="Helical" evidence="1">
    <location>
        <begin position="74"/>
        <end position="99"/>
    </location>
</feature>
<keyword evidence="2" id="KW-0614">Plasmid</keyword>
<keyword evidence="3" id="KW-1185">Reference proteome</keyword>
<dbReference type="RefSeq" id="WP_062546242.1">
    <property type="nucleotide sequence ID" value="NZ_CP012645.1"/>
</dbReference>